<reference evidence="4" key="2">
    <citation type="journal article" date="2024" name="Plant">
        <title>Genomic evolution and insights into agronomic trait innovations of Sesamum species.</title>
        <authorList>
            <person name="Miao H."/>
            <person name="Wang L."/>
            <person name="Qu L."/>
            <person name="Liu H."/>
            <person name="Sun Y."/>
            <person name="Le M."/>
            <person name="Wang Q."/>
            <person name="Wei S."/>
            <person name="Zheng Y."/>
            <person name="Lin W."/>
            <person name="Duan Y."/>
            <person name="Cao H."/>
            <person name="Xiong S."/>
            <person name="Wang X."/>
            <person name="Wei L."/>
            <person name="Li C."/>
            <person name="Ma Q."/>
            <person name="Ju M."/>
            <person name="Zhao R."/>
            <person name="Li G."/>
            <person name="Mu C."/>
            <person name="Tian Q."/>
            <person name="Mei H."/>
            <person name="Zhang T."/>
            <person name="Gao T."/>
            <person name="Zhang H."/>
        </authorList>
    </citation>
    <scope>NUCLEOTIDE SEQUENCE</scope>
    <source>
        <strain evidence="4">KEN8</strain>
    </source>
</reference>
<evidence type="ECO:0000259" key="3">
    <source>
        <dbReference type="Pfam" id="PF16201"/>
    </source>
</evidence>
<evidence type="ECO:0000256" key="1">
    <source>
        <dbReference type="SAM" id="Coils"/>
    </source>
</evidence>
<dbReference type="InterPro" id="IPR021714">
    <property type="entry name" value="URB1_N"/>
</dbReference>
<name>A0AAW2L6W2_9LAMI</name>
<evidence type="ECO:0000313" key="4">
    <source>
        <dbReference type="EMBL" id="KAL0314986.1"/>
    </source>
</evidence>
<organism evidence="4">
    <name type="scientific">Sesamum calycinum</name>
    <dbReference type="NCBI Taxonomy" id="2727403"/>
    <lineage>
        <taxon>Eukaryota</taxon>
        <taxon>Viridiplantae</taxon>
        <taxon>Streptophyta</taxon>
        <taxon>Embryophyta</taxon>
        <taxon>Tracheophyta</taxon>
        <taxon>Spermatophyta</taxon>
        <taxon>Magnoliopsida</taxon>
        <taxon>eudicotyledons</taxon>
        <taxon>Gunneridae</taxon>
        <taxon>Pentapetalae</taxon>
        <taxon>asterids</taxon>
        <taxon>lamiids</taxon>
        <taxon>Lamiales</taxon>
        <taxon>Pedaliaceae</taxon>
        <taxon>Sesamum</taxon>
    </lineage>
</organism>
<dbReference type="Pfam" id="PF16201">
    <property type="entry name" value="NopRA1"/>
    <property type="match status" value="1"/>
</dbReference>
<dbReference type="Pfam" id="PF11707">
    <property type="entry name" value="Npa1"/>
    <property type="match status" value="1"/>
</dbReference>
<feature type="domain" description="URB1 N-terminal" evidence="2">
    <location>
        <begin position="69"/>
        <end position="309"/>
    </location>
</feature>
<gene>
    <name evidence="4" type="ORF">Scaly_2899800</name>
</gene>
<proteinExistence type="predicted"/>
<dbReference type="GO" id="GO:0000463">
    <property type="term" value="P:maturation of LSU-rRNA from tricistronic rRNA transcript (SSU-rRNA, 5.8S rRNA, LSU-rRNA)"/>
    <property type="evidence" value="ECO:0007669"/>
    <property type="project" value="TreeGrafter"/>
</dbReference>
<dbReference type="GO" id="GO:0000466">
    <property type="term" value="P:maturation of 5.8S rRNA from tricistronic rRNA transcript (SSU-rRNA, 5.8S rRNA, LSU-rRNA)"/>
    <property type="evidence" value="ECO:0007669"/>
    <property type="project" value="TreeGrafter"/>
</dbReference>
<keyword evidence="1" id="KW-0175">Coiled coil</keyword>
<dbReference type="PANTHER" id="PTHR13500">
    <property type="entry name" value="NUCLEOLAR PRERIBOSOMAL-ASSOCIATED PROTEIN 1"/>
    <property type="match status" value="1"/>
</dbReference>
<dbReference type="GO" id="GO:0005730">
    <property type="term" value="C:nucleolus"/>
    <property type="evidence" value="ECO:0007669"/>
    <property type="project" value="TreeGrafter"/>
</dbReference>
<accession>A0AAW2L6W2</accession>
<sequence length="2460" mass="277577">MEGNEEQKLSEFAIKINHEAKLKELLRNLNSLESQLFSEASKEFIKILKSDLGPEFLRAYVETSCKLVEISQAWEFRKGKPGFLHILNLVAAILKHWNRNVVGDGGGGVGRALDKFARALIEEKMGDLYKELNSKEAKRQNAVLLLLASIVRRNSQLAWELAKVFDFKLAGFPKLAELRLRRKKFVDRRRKSYSTRKAFVGFAMSFLEVGSPRLLRGVLQQKEMYSGVLRGLGDDDEETVVYVLSILRDRVLVPESLVPPGLRSVLFGSVTLEQLVGISGKDDFGDAAELAHNVLLLVCTDPVNGLMPDLERHPSPLRGNPKRLLGLMKKLKEQSIEDLASDNRFAAISLAADVVSSVSDGLSFTFLDKVPAFSGEYVQNILKCIGARPFTRAVINKGLLHSDSLVKQGTLKLVLETLKLLDYCLQSVDSYSRPNNQMMRSWESLKTQIQDEVRMLLPDPQVLLSLLSPLNSHFKRLESTTKRKAEIETASEHSVHVSKRLKSSAASEDLDILISGVNSSEVDLSRDGGIVESGGEQQSENGADILIFIKDLWGIHQTHFDPTDGDTYFYSKILDSLQIYYRTMPLVMEGLFDLFKFLPNNPLALPTILQQSILNLLNEHVRQISKDASPVRCPPQMYRHLYPFLILLMGSPVRQIKEQAYALAKASMLSTGAFDNNTKEICAWFFFIPGCSYNHVYVEDLEVEIFQKLSSVIVSFLCDAVSTTGNNLYKYMESLKQYIYDSGCGKDLSPEVSPFIICVLEKCLRLLSSESGSFTIPQKSLISLYVCNTIKYLLDTQVNAGPLSFLIDRVLSEKLENVIRIDDFEPVRCPCEWRPLKTLLHLARDTLHHRCYGIYSNVENVTRSNNSFINILSDIKGVLGSEYDNGLVGLAVGFSFSLICTGHTELLQNFPLVLSISKKKEECFCRVDLDSMEAASIAFACYLRNAPFCVLFSSIAQSSSLHLFEQSALIKLLLDKVTEMPSDHLVSSLCNVLFWINHASSYYRIQSMDELEILSETCFMLAEHLLKQLLVENTDTVGSDHVKAPPLDCAVQAVEIIFSHPAVTASLNCPLSSNVEFSDSVFGETSEKFLELAKEGLHRMDHRVLTLIRTVSELLFPLYDNQGSEEMTNGRKRISGACKALQQKLFEVFKNNFDACIQSGDFKPLVPTFYALYTSIHFISPFELLGLVNWCFSQIEFNNSTLYLSSKRYAVFASLNLASCFFDFLSAYMGQPGLESKQYYFLDGTDEMHFDVSLFERVFFQVLDISLCVQLELADACLLKAVKVINRHKVVQRPHLPSIMVLSRVMSGTPVSTFAYCLHKINRAKAELVHLITGMSPLHLSVFGYMFSEILDKSLLPKAFGTQETCKYSFSNDELVILLPTAVLYLNSVISKSRGQLCKPCETIVSVYGRVLLGGFSKWKLFVSGIIFEIGLDKPLTASIEEFLDLFSDSLLGKAILMVRDHLALREDIMKLERRLNLFNSVCPSTADDIFDYCCGETGLLSLKRPVEFVNRVVAKISFCKMILFSDYDQCHPQLEGEDKEVIAPQVIFDIEKSRIWFLRILINSWMSIVRKIPDNTGYSGNIDGQNISLFRFLEVFVMNNILELTKEMHGQLIKLDNLPYIEQLVRSFLLYRFGDPVTLKMLRTVLTYLSEGTFSSASVIQLLLAHSQFAQSIHLPCQSLVSTQFGLVFTPMQSILRSLVVPHTQLDSLDGKNNRLTSQQHLYALELVKLVRVILHIYAQQREVNLGEDIGINSRELVYLLLSSYGATCTEVDLEIYNLILEIEANDISCAGTVSQLDYLWGVASLKVRKDCAQNKDMQSVDAENMEFVEDRRKIKFRENLPIDPKLCAQTVLYFPYNRFVNGGTLNKLQKDTATTVMHEARSTSAKLQTYDPVFILRFSIHCLSVSYIEPIEFASLGLLAVTFVSISSPDDDLRKLGYETLAKFKSALEKCQKKKDVARLRLLVSYLQNGIEEPWQRIPSIIAMFVAEASLVLLDPSHDNYSTISKHLMNSPSVNMKVIPLFQNLFWSSSVSFRADRLWMLRLLYAGVNTEDDAQIYVKNSIFEILMSFYSSPLSDNDSKELIIQIVKKAAQLHKAVWFLVRQCGLILWLSSIVSSLYGSECQERKEFTLTLLTIVLEVVNCITSPRNIVEWLQKHAMEQLSELSSHLYKLLVGVDLIKEQRMLCDSILQILTLMLKISQKRRIYQPHFTLSEEGLFQLYEAVEVCSKTRCNSTAFLGLQAVLMSAPPATIFRMDQGKLLKFLRWTVTTALQSNPTKVSEAEDSDYHLIAVSEKKTPEDSLVSKLLRWLTASVILRKISCKLSKLNNNSFLERQSLDSLQSLLEYCEPGFGEDAGCGCEDVLAASLFYLLQMLGFRHALLPSAVSALCLLLFSESPSGSLLRLESEFSVGLGISLPLLCSKIHCPAEANPAWRWSYYQPWRDLSMDLSQVQKLDEIHA</sequence>
<dbReference type="InterPro" id="IPR039844">
    <property type="entry name" value="URB1"/>
</dbReference>
<dbReference type="PANTHER" id="PTHR13500:SF0">
    <property type="entry name" value="NUCLEOLAR PRE-RIBOSOMAL-ASSOCIATED PROTEIN 1"/>
    <property type="match status" value="1"/>
</dbReference>
<feature type="non-terminal residue" evidence="4">
    <location>
        <position position="2460"/>
    </location>
</feature>
<dbReference type="EMBL" id="JACGWM010000116">
    <property type="protein sequence ID" value="KAL0314986.1"/>
    <property type="molecule type" value="Genomic_DNA"/>
</dbReference>
<reference evidence="4" key="1">
    <citation type="submission" date="2020-06" db="EMBL/GenBank/DDBJ databases">
        <authorList>
            <person name="Li T."/>
            <person name="Hu X."/>
            <person name="Zhang T."/>
            <person name="Song X."/>
            <person name="Zhang H."/>
            <person name="Dai N."/>
            <person name="Sheng W."/>
            <person name="Hou X."/>
            <person name="Wei L."/>
        </authorList>
    </citation>
    <scope>NUCLEOTIDE SEQUENCE</scope>
    <source>
        <strain evidence="4">KEN8</strain>
        <tissue evidence="4">Leaf</tissue>
    </source>
</reference>
<feature type="domain" description="URB1 C-terminal" evidence="3">
    <location>
        <begin position="1921"/>
        <end position="2111"/>
    </location>
</feature>
<feature type="coiled-coil region" evidence="1">
    <location>
        <begin position="15"/>
        <end position="42"/>
    </location>
</feature>
<evidence type="ECO:0008006" key="5">
    <source>
        <dbReference type="Google" id="ProtNLM"/>
    </source>
</evidence>
<protein>
    <recommendedName>
        <fullName evidence="5">Nucleolar pre-ribosomal-associated protein 1</fullName>
    </recommendedName>
</protein>
<evidence type="ECO:0000259" key="2">
    <source>
        <dbReference type="Pfam" id="PF11707"/>
    </source>
</evidence>
<dbReference type="InterPro" id="IPR032436">
    <property type="entry name" value="URB1_C"/>
</dbReference>
<comment type="caution">
    <text evidence="4">The sequence shown here is derived from an EMBL/GenBank/DDBJ whole genome shotgun (WGS) entry which is preliminary data.</text>
</comment>